<evidence type="ECO:0000313" key="2">
    <source>
        <dbReference type="Proteomes" id="UP001056778"/>
    </source>
</evidence>
<organism evidence="1 2">
    <name type="scientific">Holotrichia oblita</name>
    <name type="common">Chafer beetle</name>
    <dbReference type="NCBI Taxonomy" id="644536"/>
    <lineage>
        <taxon>Eukaryota</taxon>
        <taxon>Metazoa</taxon>
        <taxon>Ecdysozoa</taxon>
        <taxon>Arthropoda</taxon>
        <taxon>Hexapoda</taxon>
        <taxon>Insecta</taxon>
        <taxon>Pterygota</taxon>
        <taxon>Neoptera</taxon>
        <taxon>Endopterygota</taxon>
        <taxon>Coleoptera</taxon>
        <taxon>Polyphaga</taxon>
        <taxon>Scarabaeiformia</taxon>
        <taxon>Scarabaeidae</taxon>
        <taxon>Melolonthinae</taxon>
        <taxon>Holotrichia</taxon>
    </lineage>
</organism>
<gene>
    <name evidence="1" type="ORF">MML48_3g00003724</name>
</gene>
<proteinExistence type="predicted"/>
<evidence type="ECO:0000313" key="1">
    <source>
        <dbReference type="EMBL" id="KAI4466240.1"/>
    </source>
</evidence>
<protein>
    <submittedName>
        <fullName evidence="1">Myb/sant-like dna-binding domain</fullName>
    </submittedName>
</protein>
<keyword evidence="2" id="KW-1185">Reference proteome</keyword>
<dbReference type="Proteomes" id="UP001056778">
    <property type="component" value="Chromosome 3"/>
</dbReference>
<comment type="caution">
    <text evidence="1">The sequence shown here is derived from an EMBL/GenBank/DDBJ whole genome shotgun (WGS) entry which is preliminary data.</text>
</comment>
<sequence>MEGNRGKRMLELALSSINNENVAEKIVEEVNSMPAVSDEIVETDAFEQYDDSDKDKDFDPNEELCNTSDTSTENIDNFITAECKRTDTDNNRKKTDTWKAIEKEFNSLSGQTFRDVNVLKNKYEHIKKRTKKKVSDNKINIMGTGGGPSQDAELTDIDNTIIGMLGARVEGYSSGFGTITFALIVEVDKSFLNENVSMEVPSTSSSNFTASTSNLPQAIGTVNEIETSKKPAADWSTYTSDFRKRCFKKDSILASFKN</sequence>
<reference evidence="1" key="1">
    <citation type="submission" date="2022-04" db="EMBL/GenBank/DDBJ databases">
        <title>Chromosome-scale genome assembly of Holotrichia oblita Faldermann.</title>
        <authorList>
            <person name="Rongchong L."/>
        </authorList>
    </citation>
    <scope>NUCLEOTIDE SEQUENCE</scope>
    <source>
        <strain evidence="1">81SQS9</strain>
    </source>
</reference>
<accession>A0ACB9THT8</accession>
<dbReference type="EMBL" id="CM043017">
    <property type="protein sequence ID" value="KAI4466240.1"/>
    <property type="molecule type" value="Genomic_DNA"/>
</dbReference>
<name>A0ACB9THT8_HOLOL</name>